<organism evidence="3 4">
    <name type="scientific">Komarekiella delphini-convector SJRDD-AB1</name>
    <dbReference type="NCBI Taxonomy" id="2593771"/>
    <lineage>
        <taxon>Bacteria</taxon>
        <taxon>Bacillati</taxon>
        <taxon>Cyanobacteriota</taxon>
        <taxon>Cyanophyceae</taxon>
        <taxon>Nostocales</taxon>
        <taxon>Nostocaceae</taxon>
        <taxon>Komarekiella</taxon>
        <taxon>Komarekiella delphini-convector</taxon>
    </lineage>
</organism>
<name>A0AA40ST00_9NOST</name>
<evidence type="ECO:0000313" key="3">
    <source>
        <dbReference type="EMBL" id="MBD6614437.1"/>
    </source>
</evidence>
<evidence type="ECO:0000256" key="1">
    <source>
        <dbReference type="SAM" id="MobiDB-lite"/>
    </source>
</evidence>
<dbReference type="AlphaFoldDB" id="A0AA40ST00"/>
<proteinExistence type="predicted"/>
<dbReference type="RefSeq" id="WP_191755687.1">
    <property type="nucleotide sequence ID" value="NZ_VJXY01000001.1"/>
</dbReference>
<evidence type="ECO:0008006" key="5">
    <source>
        <dbReference type="Google" id="ProtNLM"/>
    </source>
</evidence>
<dbReference type="NCBIfam" id="NF038039">
    <property type="entry name" value="WGxxGxxG-CTERM"/>
    <property type="match status" value="1"/>
</dbReference>
<sequence>MKRFDVSKTLSISVLALSLATLPTILPASAQTTTTPNPTVTDTTRDSGVTDGNYQDGDWGLLGLLGLFGLFGRKSRKNESVGYGNRDVVDAPGSRSKY</sequence>
<feature type="region of interest" description="Disordered" evidence="1">
    <location>
        <begin position="27"/>
        <end position="51"/>
    </location>
</feature>
<protein>
    <recommendedName>
        <fullName evidence="5">WGxxGxxG-CTERM domain-containing protein</fullName>
    </recommendedName>
</protein>
<gene>
    <name evidence="3" type="ORF">FNW02_00740</name>
</gene>
<comment type="caution">
    <text evidence="3">The sequence shown here is derived from an EMBL/GenBank/DDBJ whole genome shotgun (WGS) entry which is preliminary data.</text>
</comment>
<keyword evidence="2" id="KW-0732">Signal</keyword>
<feature type="chain" id="PRO_5041218319" description="WGxxGxxG-CTERM domain-containing protein" evidence="2">
    <location>
        <begin position="31"/>
        <end position="98"/>
    </location>
</feature>
<evidence type="ECO:0000256" key="2">
    <source>
        <dbReference type="SAM" id="SignalP"/>
    </source>
</evidence>
<feature type="region of interest" description="Disordered" evidence="1">
    <location>
        <begin position="79"/>
        <end position="98"/>
    </location>
</feature>
<keyword evidence="4" id="KW-1185">Reference proteome</keyword>
<dbReference type="EMBL" id="VJXY01000001">
    <property type="protein sequence ID" value="MBD6614437.1"/>
    <property type="molecule type" value="Genomic_DNA"/>
</dbReference>
<reference evidence="3" key="1">
    <citation type="submission" date="2019-07" db="EMBL/GenBank/DDBJ databases">
        <title>Toxilogical consequences of a new and cryptic species of cyanobacteria (Komarekiella delphini-convector) recovered from the epidermis of a bottlenose dolphin and 1500 ft. in the air.</title>
        <authorList>
            <person name="Brown A.O."/>
            <person name="Dvorak P."/>
            <person name="Villanueva C.D."/>
            <person name="Foss A.J."/>
            <person name="Garvey A.D."/>
            <person name="Gibson Q.A."/>
            <person name="Johansen J.R."/>
            <person name="Casamatta D.A."/>
        </authorList>
    </citation>
    <scope>NUCLEOTIDE SEQUENCE</scope>
    <source>
        <strain evidence="3">SJRDD-AB1</strain>
    </source>
</reference>
<accession>A0AA40ST00</accession>
<evidence type="ECO:0000313" key="4">
    <source>
        <dbReference type="Proteomes" id="UP001165986"/>
    </source>
</evidence>
<dbReference type="Proteomes" id="UP001165986">
    <property type="component" value="Unassembled WGS sequence"/>
</dbReference>
<feature type="signal peptide" evidence="2">
    <location>
        <begin position="1"/>
        <end position="30"/>
    </location>
</feature>
<feature type="compositionally biased region" description="Low complexity" evidence="1">
    <location>
        <begin position="32"/>
        <end position="42"/>
    </location>
</feature>
<dbReference type="NCBIfam" id="NF041742">
    <property type="entry name" value="WGxxGxxG_fam"/>
    <property type="match status" value="1"/>
</dbReference>